<evidence type="ECO:0000256" key="4">
    <source>
        <dbReference type="ARBA" id="ARBA00022801"/>
    </source>
</evidence>
<keyword evidence="3" id="KW-0732">Signal</keyword>
<dbReference type="Gene3D" id="1.20.120.980">
    <property type="entry name" value="Serine carboxypeptidase S28, SKS domain"/>
    <property type="match status" value="1"/>
</dbReference>
<name>A0A1Q9DKE5_SYMMI</name>
<evidence type="ECO:0000256" key="6">
    <source>
        <dbReference type="SAM" id="MobiDB-lite"/>
    </source>
</evidence>
<feature type="compositionally biased region" description="Basic and acidic residues" evidence="6">
    <location>
        <begin position="625"/>
        <end position="635"/>
    </location>
</feature>
<evidence type="ECO:0000313" key="7">
    <source>
        <dbReference type="EMBL" id="OLP95652.1"/>
    </source>
</evidence>
<keyword evidence="8" id="KW-1185">Reference proteome</keyword>
<organism evidence="7 8">
    <name type="scientific">Symbiodinium microadriaticum</name>
    <name type="common">Dinoflagellate</name>
    <name type="synonym">Zooxanthella microadriatica</name>
    <dbReference type="NCBI Taxonomy" id="2951"/>
    <lineage>
        <taxon>Eukaryota</taxon>
        <taxon>Sar</taxon>
        <taxon>Alveolata</taxon>
        <taxon>Dinophyceae</taxon>
        <taxon>Suessiales</taxon>
        <taxon>Symbiodiniaceae</taxon>
        <taxon>Symbiodinium</taxon>
    </lineage>
</organism>
<dbReference type="SUPFAM" id="SSF53474">
    <property type="entry name" value="alpha/beta-Hydrolases"/>
    <property type="match status" value="1"/>
</dbReference>
<sequence length="686" mass="75476">MRRPKGSRSRSLSLKTKSTGMLVDRVLQASWLLSAVVGLETRWLQQPIDHNSPASGTFSQRYLVDAKADNGGPLLFFCGNEGDVEVFANFSKFLDEAAAALQGEVVFAEHRFYGQSLPFGLDFSLDHIRFLTVEQALADYARLITFLTASRQRKVVAFGGSYGGMLSSWMRAKYPSLVFAAVSSSAPLHFDRVGGSFFKLVTDAAEEMDSGCADRVRMGFAALEAASASSLQRAFGLCSPPLDLNELVLWARNAFVTVAMGNYPYAGDLFGKGLQAWPLRAACRELRHGKPLKSLAAAVGSYYNATGKVRCHNISREYRDCADQTGCGTADAAWGRSWDIEACRQIVYFTSTNNVTDMFPPRAWGLEELSQYCSGVWQIQPLSNWFLPWLSSVNSSSRIIFTNGLLDPWRGGGVMQSLSSTLVSLQIPGGAHIYDLAGDHVDDVPGVRAARQRVLTMLRLWLGVQRSVFGAALRAMVPPKTFEVSRSRSRKWDLEVKSISRDGQDCVGACHWVFKSTSRSIPTDLESRSMPLDPVELWSKTRSADAHSRPSWSVPSARPCALEQWREKAPAKLESKQLLAGPSFWQSHGNGQGRYGCSAGHLAASTAPAAPHRHHSSRPSTEQASRLDRRGRWRDGASYTSSLRASSLFIGTLEEEQIRGRHSGPKFSPTAAKKLRDLTTVILTSR</sequence>
<dbReference type="InterPro" id="IPR042269">
    <property type="entry name" value="Ser_carbopepase_S28_SKS"/>
</dbReference>
<keyword evidence="5" id="KW-0325">Glycoprotein</keyword>
<evidence type="ECO:0000256" key="5">
    <source>
        <dbReference type="ARBA" id="ARBA00023180"/>
    </source>
</evidence>
<feature type="region of interest" description="Disordered" evidence="6">
    <location>
        <begin position="603"/>
        <end position="635"/>
    </location>
</feature>
<dbReference type="GO" id="GO:0006508">
    <property type="term" value="P:proteolysis"/>
    <property type="evidence" value="ECO:0007669"/>
    <property type="project" value="UniProtKB-KW"/>
</dbReference>
<evidence type="ECO:0000256" key="1">
    <source>
        <dbReference type="ARBA" id="ARBA00011079"/>
    </source>
</evidence>
<dbReference type="Pfam" id="PF05577">
    <property type="entry name" value="Peptidase_S28"/>
    <property type="match status" value="1"/>
</dbReference>
<dbReference type="OrthoDB" id="2130629at2759"/>
<comment type="caution">
    <text evidence="7">The sequence shown here is derived from an EMBL/GenBank/DDBJ whole genome shotgun (WGS) entry which is preliminary data.</text>
</comment>
<accession>A0A1Q9DKE5</accession>
<evidence type="ECO:0000256" key="2">
    <source>
        <dbReference type="ARBA" id="ARBA00022670"/>
    </source>
</evidence>
<gene>
    <name evidence="7" type="primary">DPP7</name>
    <name evidence="7" type="ORF">AK812_SmicGene22219</name>
</gene>
<dbReference type="OMA" id="ESENCYR"/>
<dbReference type="GO" id="GO:0008239">
    <property type="term" value="F:dipeptidyl-peptidase activity"/>
    <property type="evidence" value="ECO:0007669"/>
    <property type="project" value="TreeGrafter"/>
</dbReference>
<evidence type="ECO:0000313" key="8">
    <source>
        <dbReference type="Proteomes" id="UP000186817"/>
    </source>
</evidence>
<dbReference type="GO" id="GO:0070008">
    <property type="term" value="F:serine-type exopeptidase activity"/>
    <property type="evidence" value="ECO:0007669"/>
    <property type="project" value="InterPro"/>
</dbReference>
<protein>
    <submittedName>
        <fullName evidence="7">Dipeptidyl peptidase 2</fullName>
    </submittedName>
</protein>
<keyword evidence="2" id="KW-0645">Protease</keyword>
<dbReference type="Proteomes" id="UP000186817">
    <property type="component" value="Unassembled WGS sequence"/>
</dbReference>
<dbReference type="AlphaFoldDB" id="A0A1Q9DKE5"/>
<comment type="similarity">
    <text evidence="1">Belongs to the peptidase S28 family.</text>
</comment>
<dbReference type="EMBL" id="LSRX01000496">
    <property type="protein sequence ID" value="OLP95652.1"/>
    <property type="molecule type" value="Genomic_DNA"/>
</dbReference>
<dbReference type="PANTHER" id="PTHR11010">
    <property type="entry name" value="PROTEASE S28 PRO-X CARBOXYPEPTIDASE-RELATED"/>
    <property type="match status" value="1"/>
</dbReference>
<dbReference type="InterPro" id="IPR029058">
    <property type="entry name" value="AB_hydrolase_fold"/>
</dbReference>
<reference evidence="7 8" key="1">
    <citation type="submission" date="2016-02" db="EMBL/GenBank/DDBJ databases">
        <title>Genome analysis of coral dinoflagellate symbionts highlights evolutionary adaptations to a symbiotic lifestyle.</title>
        <authorList>
            <person name="Aranda M."/>
            <person name="Li Y."/>
            <person name="Liew Y.J."/>
            <person name="Baumgarten S."/>
            <person name="Simakov O."/>
            <person name="Wilson M."/>
            <person name="Piel J."/>
            <person name="Ashoor H."/>
            <person name="Bougouffa S."/>
            <person name="Bajic V.B."/>
            <person name="Ryu T."/>
            <person name="Ravasi T."/>
            <person name="Bayer T."/>
            <person name="Micklem G."/>
            <person name="Kim H."/>
            <person name="Bhak J."/>
            <person name="Lajeunesse T.C."/>
            <person name="Voolstra C.R."/>
        </authorList>
    </citation>
    <scope>NUCLEOTIDE SEQUENCE [LARGE SCALE GENOMIC DNA]</scope>
    <source>
        <strain evidence="7 8">CCMP2467</strain>
    </source>
</reference>
<proteinExistence type="inferred from homology"/>
<dbReference type="Gene3D" id="3.40.50.1820">
    <property type="entry name" value="alpha/beta hydrolase"/>
    <property type="match status" value="1"/>
</dbReference>
<keyword evidence="4" id="KW-0378">Hydrolase</keyword>
<evidence type="ECO:0000256" key="3">
    <source>
        <dbReference type="ARBA" id="ARBA00022729"/>
    </source>
</evidence>
<dbReference type="InterPro" id="IPR008758">
    <property type="entry name" value="Peptidase_S28"/>
</dbReference>
<dbReference type="PANTHER" id="PTHR11010:SF107">
    <property type="entry name" value="DIPEPTIDYL PEPTIDASE 2"/>
    <property type="match status" value="1"/>
</dbReference>